<keyword evidence="8" id="KW-0732">Signal</keyword>
<feature type="region of interest" description="Disordered" evidence="7">
    <location>
        <begin position="77"/>
        <end position="102"/>
    </location>
</feature>
<dbReference type="SUPFAM" id="SSF118215">
    <property type="entry name" value="Proton glutamate symport protein"/>
    <property type="match status" value="1"/>
</dbReference>
<keyword evidence="2 6" id="KW-0813">Transport</keyword>
<keyword evidence="4" id="KW-1133">Transmembrane helix</keyword>
<dbReference type="AlphaFoldDB" id="A0A8S3CMX8"/>
<evidence type="ECO:0000256" key="4">
    <source>
        <dbReference type="ARBA" id="ARBA00022989"/>
    </source>
</evidence>
<comment type="caution">
    <text evidence="9">The sequence shown here is derived from an EMBL/GenBank/DDBJ whole genome shotgun (WGS) entry which is preliminary data.</text>
</comment>
<dbReference type="GO" id="GO:0005886">
    <property type="term" value="C:plasma membrane"/>
    <property type="evidence" value="ECO:0007669"/>
    <property type="project" value="TreeGrafter"/>
</dbReference>
<organism evidence="9 10">
    <name type="scientific">Rotaria magnacalcarata</name>
    <dbReference type="NCBI Taxonomy" id="392030"/>
    <lineage>
        <taxon>Eukaryota</taxon>
        <taxon>Metazoa</taxon>
        <taxon>Spiralia</taxon>
        <taxon>Gnathifera</taxon>
        <taxon>Rotifera</taxon>
        <taxon>Eurotatoria</taxon>
        <taxon>Bdelloidea</taxon>
        <taxon>Philodinida</taxon>
        <taxon>Philodinidae</taxon>
        <taxon>Rotaria</taxon>
    </lineage>
</organism>
<keyword evidence="5" id="KW-0472">Membrane</keyword>
<keyword evidence="3" id="KW-0812">Transmembrane</keyword>
<reference evidence="9" key="1">
    <citation type="submission" date="2021-02" db="EMBL/GenBank/DDBJ databases">
        <authorList>
            <person name="Nowell W R."/>
        </authorList>
    </citation>
    <scope>NUCLEOTIDE SEQUENCE</scope>
</reference>
<evidence type="ECO:0000256" key="3">
    <source>
        <dbReference type="ARBA" id="ARBA00022692"/>
    </source>
</evidence>
<dbReference type="GO" id="GO:0005313">
    <property type="term" value="F:L-glutamate transmembrane transporter activity"/>
    <property type="evidence" value="ECO:0007669"/>
    <property type="project" value="TreeGrafter"/>
</dbReference>
<gene>
    <name evidence="9" type="ORF">BYL167_LOCUS53278</name>
</gene>
<comment type="subcellular location">
    <subcellularLocation>
        <location evidence="1 6">Membrane</location>
        <topology evidence="1 6">Multi-pass membrane protein</topology>
    </subcellularLocation>
</comment>
<feature type="compositionally biased region" description="Polar residues" evidence="7">
    <location>
        <begin position="81"/>
        <end position="102"/>
    </location>
</feature>
<dbReference type="Proteomes" id="UP000681967">
    <property type="component" value="Unassembled WGS sequence"/>
</dbReference>
<feature type="chain" id="PRO_5035845714" description="Amino acid transporter" evidence="8">
    <location>
        <begin position="24"/>
        <end position="133"/>
    </location>
</feature>
<feature type="signal peptide" evidence="8">
    <location>
        <begin position="1"/>
        <end position="23"/>
    </location>
</feature>
<dbReference type="EMBL" id="CAJOBH010177541">
    <property type="protein sequence ID" value="CAF4929700.1"/>
    <property type="molecule type" value="Genomic_DNA"/>
</dbReference>
<sequence>SIGAASIPQAGLVTLVLVLNALGLPPEEVRTIFAVDWLLDRFRTAINVFGDSIGCAVVNHLSRKELDALDNKTMSDDDTNIHNSKSTTALLPHNNTNTSRSNHVTPLVYDNPSFSNQAETTIENDNIMGQTTF</sequence>
<evidence type="ECO:0000256" key="8">
    <source>
        <dbReference type="SAM" id="SignalP"/>
    </source>
</evidence>
<feature type="non-terminal residue" evidence="9">
    <location>
        <position position="133"/>
    </location>
</feature>
<keyword evidence="6" id="KW-0769">Symport</keyword>
<dbReference type="InterPro" id="IPR001991">
    <property type="entry name" value="Na-dicarboxylate_symporter"/>
</dbReference>
<protein>
    <recommendedName>
        <fullName evidence="6">Amino acid transporter</fullName>
    </recommendedName>
</protein>
<evidence type="ECO:0000256" key="1">
    <source>
        <dbReference type="ARBA" id="ARBA00004141"/>
    </source>
</evidence>
<evidence type="ECO:0000313" key="9">
    <source>
        <dbReference type="EMBL" id="CAF4929700.1"/>
    </source>
</evidence>
<name>A0A8S3CMX8_9BILA</name>
<dbReference type="Pfam" id="PF00375">
    <property type="entry name" value="SDF"/>
    <property type="match status" value="1"/>
</dbReference>
<dbReference type="PANTHER" id="PTHR11958:SF63">
    <property type="entry name" value="AMINO ACID TRANSPORTER"/>
    <property type="match status" value="1"/>
</dbReference>
<dbReference type="PANTHER" id="PTHR11958">
    <property type="entry name" value="SODIUM/DICARBOXYLATE SYMPORTER-RELATED"/>
    <property type="match status" value="1"/>
</dbReference>
<dbReference type="GO" id="GO:0015175">
    <property type="term" value="F:neutral L-amino acid transmembrane transporter activity"/>
    <property type="evidence" value="ECO:0007669"/>
    <property type="project" value="TreeGrafter"/>
</dbReference>
<evidence type="ECO:0000256" key="2">
    <source>
        <dbReference type="ARBA" id="ARBA00022448"/>
    </source>
</evidence>
<dbReference type="GO" id="GO:0015501">
    <property type="term" value="F:glutamate:sodium symporter activity"/>
    <property type="evidence" value="ECO:0007669"/>
    <property type="project" value="TreeGrafter"/>
</dbReference>
<dbReference type="InterPro" id="IPR050746">
    <property type="entry name" value="DAACS"/>
</dbReference>
<evidence type="ECO:0000256" key="6">
    <source>
        <dbReference type="RuleBase" id="RU361216"/>
    </source>
</evidence>
<evidence type="ECO:0000313" key="10">
    <source>
        <dbReference type="Proteomes" id="UP000681967"/>
    </source>
</evidence>
<evidence type="ECO:0000256" key="7">
    <source>
        <dbReference type="SAM" id="MobiDB-lite"/>
    </source>
</evidence>
<comment type="similarity">
    <text evidence="6">Belongs to the dicarboxylate/amino acid:cation symporter (DAACS) (TC 2.A.23) family.</text>
</comment>
<dbReference type="InterPro" id="IPR036458">
    <property type="entry name" value="Na:dicarbo_symporter_sf"/>
</dbReference>
<evidence type="ECO:0000256" key="5">
    <source>
        <dbReference type="ARBA" id="ARBA00023136"/>
    </source>
</evidence>
<proteinExistence type="inferred from homology"/>
<dbReference type="Gene3D" id="1.10.3860.10">
    <property type="entry name" value="Sodium:dicarboxylate symporter"/>
    <property type="match status" value="1"/>
</dbReference>
<accession>A0A8S3CMX8</accession>